<protein>
    <submittedName>
        <fullName evidence="2">Uncharacterized protein</fullName>
    </submittedName>
</protein>
<organism evidence="2 3">
    <name type="scientific">Croceicoccus pelagius</name>
    <dbReference type="NCBI Taxonomy" id="1703341"/>
    <lineage>
        <taxon>Bacteria</taxon>
        <taxon>Pseudomonadati</taxon>
        <taxon>Pseudomonadota</taxon>
        <taxon>Alphaproteobacteria</taxon>
        <taxon>Sphingomonadales</taxon>
        <taxon>Erythrobacteraceae</taxon>
        <taxon>Croceicoccus</taxon>
    </lineage>
</organism>
<name>A0A916Y8J3_9SPHN</name>
<proteinExistence type="predicted"/>
<dbReference type="EMBL" id="BMIO01000002">
    <property type="protein sequence ID" value="GGD34611.1"/>
    <property type="molecule type" value="Genomic_DNA"/>
</dbReference>
<evidence type="ECO:0000313" key="3">
    <source>
        <dbReference type="Proteomes" id="UP000598997"/>
    </source>
</evidence>
<evidence type="ECO:0000313" key="2">
    <source>
        <dbReference type="EMBL" id="GGD34611.1"/>
    </source>
</evidence>
<reference evidence="2 3" key="1">
    <citation type="journal article" date="2014" name="Int. J. Syst. Evol. Microbiol.">
        <title>Complete genome sequence of Corynebacterium casei LMG S-19264T (=DSM 44701T), isolated from a smear-ripened cheese.</title>
        <authorList>
            <consortium name="US DOE Joint Genome Institute (JGI-PGF)"/>
            <person name="Walter F."/>
            <person name="Albersmeier A."/>
            <person name="Kalinowski J."/>
            <person name="Ruckert C."/>
        </authorList>
    </citation>
    <scope>NUCLEOTIDE SEQUENCE [LARGE SCALE GENOMIC DNA]</scope>
    <source>
        <strain evidence="2 3">CGMCC 1.15358</strain>
    </source>
</reference>
<accession>A0A916Y8J3</accession>
<gene>
    <name evidence="2" type="ORF">GCM10010989_05930</name>
</gene>
<feature type="region of interest" description="Disordered" evidence="1">
    <location>
        <begin position="44"/>
        <end position="63"/>
    </location>
</feature>
<comment type="caution">
    <text evidence="2">The sequence shown here is derived from an EMBL/GenBank/DDBJ whole genome shotgun (WGS) entry which is preliminary data.</text>
</comment>
<keyword evidence="3" id="KW-1185">Reference proteome</keyword>
<sequence length="208" mass="23757">MFRYCTNPDRQIGESKKAYAKKIKQRTELLHFLQISVSTWARPDAAHDVSTDPKRRQWDPEQRKLRLNPKGRTQTRKFRPTVPIARQMAPLLNATTGYYVNVASVRQAWEGMQSALGLPGDRESGLKLIRRSMAQLARNRMTRAEWIEGKIMLGHNRPDQSDLYGMDEPGDLPRALEVTEQIIDEIIMLAPLAFAKIDADPEAKSDSE</sequence>
<evidence type="ECO:0000256" key="1">
    <source>
        <dbReference type="SAM" id="MobiDB-lite"/>
    </source>
</evidence>
<dbReference type="Proteomes" id="UP000598997">
    <property type="component" value="Unassembled WGS sequence"/>
</dbReference>
<dbReference type="AlphaFoldDB" id="A0A916Y8J3"/>